<dbReference type="OrthoDB" id="269227at2759"/>
<keyword evidence="3 6" id="KW-0285">Flavoprotein</keyword>
<accession>A0A9R0E014</accession>
<dbReference type="PIRSF" id="PIRSF000137">
    <property type="entry name" value="Alcohol_oxidase"/>
    <property type="match status" value="1"/>
</dbReference>
<dbReference type="RefSeq" id="XP_050555951.1">
    <property type="nucleotide sequence ID" value="XM_050699994.1"/>
</dbReference>
<dbReference type="PROSITE" id="PS00624">
    <property type="entry name" value="GMC_OXRED_2"/>
    <property type="match status" value="1"/>
</dbReference>
<evidence type="ECO:0000256" key="6">
    <source>
        <dbReference type="RuleBase" id="RU003968"/>
    </source>
</evidence>
<sequence length="585" mass="63512">MSAAAEALSTIQVVNTALQVIQTLQLTAWRFPPPCQPDEIPDGSSFDFIVVGAGSAGCVLANRLSANPDVSVLLIETGEAAPLESEVAALFPVLASSSYDFNYTAVDDGYAAQNLQGQQVGLTQGKMLGGSSALNHLIYVQPHADDLNEWAKILKDPAWNYKNMLPYIKRPENLVDEEILASPSAKQHGTDGPIKITREKTESNQNILSAFKELGHRILDDTSAPESRLAYSEPFVNIADNTRQSSAVTYLNQAKNRPNLCVLTQTTANKIIIENKEATGVETVNNNGVIKTFKAKKEVIVSAGAFNSPKLLMLSGVGPKDHLQSLGIDVIADLPVGEMLQDHSESVLLYQMEKDDAPTPAANPYKFPAPMTIGYVALDPTQKRPDYQAINLVFPHESAGLLQLCSNVYKFSNSLCDTFYNASVGRTVIWSIIDLMIPESRGKVLLKSADPTEDPLVYSGIFSNSADLKLMAASLADFNKVLETSYYKSVDAKLVDTGFCDDSSEDYWECMALSTSSSLWHFAGTCGMGPVLDSKLRVKGVKSLRVVDSSSMPTQVSANILATVLIIAERAADFILDAWDICRDH</sequence>
<evidence type="ECO:0000313" key="10">
    <source>
        <dbReference type="RefSeq" id="XP_050555951.1"/>
    </source>
</evidence>
<dbReference type="GO" id="GO:0016614">
    <property type="term" value="F:oxidoreductase activity, acting on CH-OH group of donors"/>
    <property type="evidence" value="ECO:0007669"/>
    <property type="project" value="InterPro"/>
</dbReference>
<dbReference type="Gene3D" id="3.30.560.10">
    <property type="entry name" value="Glucose Oxidase, domain 3"/>
    <property type="match status" value="1"/>
</dbReference>
<evidence type="ECO:0000256" key="3">
    <source>
        <dbReference type="ARBA" id="ARBA00022630"/>
    </source>
</evidence>
<dbReference type="Proteomes" id="UP000829999">
    <property type="component" value="Chromosome 17"/>
</dbReference>
<evidence type="ECO:0000259" key="7">
    <source>
        <dbReference type="PROSITE" id="PS00623"/>
    </source>
</evidence>
<comment type="cofactor">
    <cofactor evidence="1 5">
        <name>FAD</name>
        <dbReference type="ChEBI" id="CHEBI:57692"/>
    </cofactor>
</comment>
<dbReference type="PROSITE" id="PS00623">
    <property type="entry name" value="GMC_OXRED_1"/>
    <property type="match status" value="1"/>
</dbReference>
<dbReference type="InterPro" id="IPR036188">
    <property type="entry name" value="FAD/NAD-bd_sf"/>
</dbReference>
<evidence type="ECO:0000256" key="4">
    <source>
        <dbReference type="ARBA" id="ARBA00022827"/>
    </source>
</evidence>
<feature type="domain" description="Glucose-methanol-choline oxidoreductase N-terminal" evidence="7">
    <location>
        <begin position="125"/>
        <end position="148"/>
    </location>
</feature>
<dbReference type="Pfam" id="PF00732">
    <property type="entry name" value="GMC_oxred_N"/>
    <property type="match status" value="1"/>
</dbReference>
<gene>
    <name evidence="10" type="primary">LOC118276754</name>
</gene>
<comment type="similarity">
    <text evidence="2 6">Belongs to the GMC oxidoreductase family.</text>
</comment>
<reference evidence="10" key="1">
    <citation type="submission" date="2025-08" db="UniProtKB">
        <authorList>
            <consortium name="RefSeq"/>
        </authorList>
    </citation>
    <scope>IDENTIFICATION</scope>
    <source>
        <tissue evidence="10">Whole larval tissue</tissue>
    </source>
</reference>
<dbReference type="InterPro" id="IPR012132">
    <property type="entry name" value="GMC_OxRdtase"/>
</dbReference>
<protein>
    <submittedName>
        <fullName evidence="10">Ecdysone oxidase-like isoform X1</fullName>
    </submittedName>
</protein>
<keyword evidence="4 5" id="KW-0274">FAD</keyword>
<evidence type="ECO:0000256" key="2">
    <source>
        <dbReference type="ARBA" id="ARBA00010790"/>
    </source>
</evidence>
<organism evidence="9 10">
    <name type="scientific">Spodoptera frugiperda</name>
    <name type="common">Fall armyworm</name>
    <dbReference type="NCBI Taxonomy" id="7108"/>
    <lineage>
        <taxon>Eukaryota</taxon>
        <taxon>Metazoa</taxon>
        <taxon>Ecdysozoa</taxon>
        <taxon>Arthropoda</taxon>
        <taxon>Hexapoda</taxon>
        <taxon>Insecta</taxon>
        <taxon>Pterygota</taxon>
        <taxon>Neoptera</taxon>
        <taxon>Endopterygota</taxon>
        <taxon>Lepidoptera</taxon>
        <taxon>Glossata</taxon>
        <taxon>Ditrysia</taxon>
        <taxon>Noctuoidea</taxon>
        <taxon>Noctuidae</taxon>
        <taxon>Amphipyrinae</taxon>
        <taxon>Spodoptera</taxon>
    </lineage>
</organism>
<dbReference type="Pfam" id="PF05199">
    <property type="entry name" value="GMC_oxred_C"/>
    <property type="match status" value="1"/>
</dbReference>
<name>A0A9R0E014_SPOFR</name>
<keyword evidence="9" id="KW-1185">Reference proteome</keyword>
<dbReference type="Gene3D" id="3.50.50.60">
    <property type="entry name" value="FAD/NAD(P)-binding domain"/>
    <property type="match status" value="1"/>
</dbReference>
<dbReference type="GO" id="GO:0050660">
    <property type="term" value="F:flavin adenine dinucleotide binding"/>
    <property type="evidence" value="ECO:0007669"/>
    <property type="project" value="InterPro"/>
</dbReference>
<dbReference type="GeneID" id="118276754"/>
<evidence type="ECO:0000259" key="8">
    <source>
        <dbReference type="PROSITE" id="PS00624"/>
    </source>
</evidence>
<dbReference type="PANTHER" id="PTHR11552">
    <property type="entry name" value="GLUCOSE-METHANOL-CHOLINE GMC OXIDOREDUCTASE"/>
    <property type="match status" value="1"/>
</dbReference>
<dbReference type="AlphaFoldDB" id="A0A9R0E014"/>
<evidence type="ECO:0000256" key="1">
    <source>
        <dbReference type="ARBA" id="ARBA00001974"/>
    </source>
</evidence>
<dbReference type="SUPFAM" id="SSF54373">
    <property type="entry name" value="FAD-linked reductases, C-terminal domain"/>
    <property type="match status" value="1"/>
</dbReference>
<evidence type="ECO:0000256" key="5">
    <source>
        <dbReference type="PIRSR" id="PIRSR000137-2"/>
    </source>
</evidence>
<feature type="binding site" evidence="5">
    <location>
        <begin position="520"/>
        <end position="521"/>
    </location>
    <ligand>
        <name>FAD</name>
        <dbReference type="ChEBI" id="CHEBI:57692"/>
    </ligand>
</feature>
<proteinExistence type="inferred from homology"/>
<feature type="domain" description="Glucose-methanol-choline oxidoreductase N-terminal" evidence="8">
    <location>
        <begin position="304"/>
        <end position="318"/>
    </location>
</feature>
<dbReference type="InterPro" id="IPR007867">
    <property type="entry name" value="GMC_OxRtase_C"/>
</dbReference>
<dbReference type="InterPro" id="IPR000172">
    <property type="entry name" value="GMC_OxRdtase_N"/>
</dbReference>
<dbReference type="PANTHER" id="PTHR11552:SF147">
    <property type="entry name" value="CHOLINE DEHYDROGENASE, MITOCHONDRIAL"/>
    <property type="match status" value="1"/>
</dbReference>
<dbReference type="SUPFAM" id="SSF51905">
    <property type="entry name" value="FAD/NAD(P)-binding domain"/>
    <property type="match status" value="1"/>
</dbReference>
<evidence type="ECO:0000313" key="9">
    <source>
        <dbReference type="Proteomes" id="UP000829999"/>
    </source>
</evidence>